<dbReference type="SFLD" id="SFLDG00358">
    <property type="entry name" value="Main_(cytGST)"/>
    <property type="match status" value="1"/>
</dbReference>
<reference evidence="4 5" key="1">
    <citation type="submission" date="2015-09" db="EMBL/GenBank/DDBJ databases">
        <authorList>
            <consortium name="Swine Surveillance"/>
        </authorList>
    </citation>
    <scope>NUCLEOTIDE SEQUENCE [LARGE SCALE GENOMIC DNA]</scope>
    <source>
        <strain evidence="4 5">CECT 7688</strain>
    </source>
</reference>
<dbReference type="SFLD" id="SFLDS00019">
    <property type="entry name" value="Glutathione_Transferase_(cytos"/>
    <property type="match status" value="1"/>
</dbReference>
<dbReference type="EMBL" id="CYPW01000017">
    <property type="protein sequence ID" value="CUH52273.1"/>
    <property type="molecule type" value="Genomic_DNA"/>
</dbReference>
<feature type="region of interest" description="Disordered" evidence="1">
    <location>
        <begin position="223"/>
        <end position="249"/>
    </location>
</feature>
<dbReference type="Gene3D" id="3.40.30.10">
    <property type="entry name" value="Glutaredoxin"/>
    <property type="match status" value="1"/>
</dbReference>
<dbReference type="Proteomes" id="UP000054823">
    <property type="component" value="Unassembled WGS sequence"/>
</dbReference>
<dbReference type="InterPro" id="IPR010987">
    <property type="entry name" value="Glutathione-S-Trfase_C-like"/>
</dbReference>
<dbReference type="PROSITE" id="PS50405">
    <property type="entry name" value="GST_CTER"/>
    <property type="match status" value="1"/>
</dbReference>
<evidence type="ECO:0000259" key="3">
    <source>
        <dbReference type="PROSITE" id="PS50405"/>
    </source>
</evidence>
<gene>
    <name evidence="4" type="primary">yfcG_3</name>
    <name evidence="4" type="ORF">SHM7688_01719</name>
</gene>
<dbReference type="GO" id="GO:0016491">
    <property type="term" value="F:oxidoreductase activity"/>
    <property type="evidence" value="ECO:0007669"/>
    <property type="project" value="UniProtKB-KW"/>
</dbReference>
<dbReference type="PANTHER" id="PTHR44051:SF8">
    <property type="entry name" value="GLUTATHIONE S-TRANSFERASE GSTA"/>
    <property type="match status" value="1"/>
</dbReference>
<organism evidence="4 5">
    <name type="scientific">Shimia marina</name>
    <dbReference type="NCBI Taxonomy" id="321267"/>
    <lineage>
        <taxon>Bacteria</taxon>
        <taxon>Pseudomonadati</taxon>
        <taxon>Pseudomonadota</taxon>
        <taxon>Alphaproteobacteria</taxon>
        <taxon>Rhodobacterales</taxon>
        <taxon>Roseobacteraceae</taxon>
    </lineage>
</organism>
<dbReference type="InterPro" id="IPR036282">
    <property type="entry name" value="Glutathione-S-Trfase_C_sf"/>
</dbReference>
<evidence type="ECO:0000256" key="1">
    <source>
        <dbReference type="SAM" id="MobiDB-lite"/>
    </source>
</evidence>
<name>A0A0P1FE17_9RHOB</name>
<dbReference type="PANTHER" id="PTHR44051">
    <property type="entry name" value="GLUTATHIONE S-TRANSFERASE-RELATED"/>
    <property type="match status" value="1"/>
</dbReference>
<dbReference type="SUPFAM" id="SSF52833">
    <property type="entry name" value="Thioredoxin-like"/>
    <property type="match status" value="1"/>
</dbReference>
<evidence type="ECO:0000313" key="4">
    <source>
        <dbReference type="EMBL" id="CUH52273.1"/>
    </source>
</evidence>
<protein>
    <submittedName>
        <fullName evidence="4">Disulfide-bond oxidoreductase YfcG</fullName>
        <ecNumber evidence="4">1.8.4.-</ecNumber>
    </submittedName>
</protein>
<keyword evidence="5" id="KW-1185">Reference proteome</keyword>
<dbReference type="Gene3D" id="1.20.1050.10">
    <property type="match status" value="1"/>
</dbReference>
<dbReference type="InterPro" id="IPR036249">
    <property type="entry name" value="Thioredoxin-like_sf"/>
</dbReference>
<dbReference type="PROSITE" id="PS50404">
    <property type="entry name" value="GST_NTER"/>
    <property type="match status" value="1"/>
</dbReference>
<evidence type="ECO:0000259" key="2">
    <source>
        <dbReference type="PROSITE" id="PS50404"/>
    </source>
</evidence>
<dbReference type="CDD" id="cd03057">
    <property type="entry name" value="GST_N_Beta"/>
    <property type="match status" value="1"/>
</dbReference>
<feature type="domain" description="GST N-terminal" evidence="2">
    <location>
        <begin position="16"/>
        <end position="97"/>
    </location>
</feature>
<dbReference type="AlphaFoldDB" id="A0A0P1FE17"/>
<proteinExistence type="predicted"/>
<sequence length="249" mass="27903">MRRQPVSTTVRNLSMTDPYRLHYAPDNASLIIRLALEELGLPYETLLVDRRKTAQQSPEYLALNPNGTIPVLETPDGPLFETAAILLWLSETTGKLAPPARTENRAAFLKWMLWCSNTFQIDLRHLFYPEKVIGADPDHQAQLRRVFQTRLKQDLDILEQGLSDTSGLAGDVTPTLLDLYVPCLLRWTKLYAEMPEQPWFQLDTYPTLHAICLRAEARASTHAAQQAEGLGPTPFTAPILATPPEGSAT</sequence>
<dbReference type="InterPro" id="IPR040079">
    <property type="entry name" value="Glutathione_S-Trfase"/>
</dbReference>
<evidence type="ECO:0000313" key="5">
    <source>
        <dbReference type="Proteomes" id="UP000054823"/>
    </source>
</evidence>
<dbReference type="InterPro" id="IPR004045">
    <property type="entry name" value="Glutathione_S-Trfase_N"/>
</dbReference>
<dbReference type="EC" id="1.8.4.-" evidence="4"/>
<dbReference type="STRING" id="321267.SHM7688_01719"/>
<feature type="domain" description="GST C-terminal" evidence="3">
    <location>
        <begin position="101"/>
        <end position="235"/>
    </location>
</feature>
<keyword evidence="4" id="KW-0560">Oxidoreductase</keyword>
<dbReference type="SUPFAM" id="SSF47616">
    <property type="entry name" value="GST C-terminal domain-like"/>
    <property type="match status" value="1"/>
</dbReference>
<accession>A0A0P1FE17</accession>
<dbReference type="Pfam" id="PF13409">
    <property type="entry name" value="GST_N_2"/>
    <property type="match status" value="1"/>
</dbReference>